<protein>
    <recommendedName>
        <fullName evidence="3">Tubulin-specific chaperone A</fullName>
    </recommendedName>
</protein>
<evidence type="ECO:0000256" key="3">
    <source>
        <dbReference type="RuleBase" id="RU364030"/>
    </source>
</evidence>
<evidence type="ECO:0000313" key="6">
    <source>
        <dbReference type="Proteomes" id="UP000224854"/>
    </source>
</evidence>
<dbReference type="OrthoDB" id="296187at2759"/>
<sequence length="116" mass="12310">MPPPSSLAIASSAVSRLLKEEASYREELVGQEAQVRALEDKMAAAVNGEAGDGNEEFMLKQQRIAVEQTKAVFAPLRTRIAEAVAKLQDGVAASEQTGENADDLQQAKSVLAQAKA</sequence>
<feature type="region of interest" description="Disordered" evidence="4">
    <location>
        <begin position="91"/>
        <end position="116"/>
    </location>
</feature>
<dbReference type="Pfam" id="PF02970">
    <property type="entry name" value="TBCA"/>
    <property type="match status" value="1"/>
</dbReference>
<dbReference type="GO" id="GO:0005829">
    <property type="term" value="C:cytosol"/>
    <property type="evidence" value="ECO:0007669"/>
    <property type="project" value="TreeGrafter"/>
</dbReference>
<keyword evidence="3" id="KW-0206">Cytoskeleton</keyword>
<organism evidence="5 6">
    <name type="scientific">Ophiocordyceps australis</name>
    <dbReference type="NCBI Taxonomy" id="1399860"/>
    <lineage>
        <taxon>Eukaryota</taxon>
        <taxon>Fungi</taxon>
        <taxon>Dikarya</taxon>
        <taxon>Ascomycota</taxon>
        <taxon>Pezizomycotina</taxon>
        <taxon>Sordariomycetes</taxon>
        <taxon>Hypocreomycetidae</taxon>
        <taxon>Hypocreales</taxon>
        <taxon>Ophiocordycipitaceae</taxon>
        <taxon>Ophiocordyceps</taxon>
    </lineage>
</organism>
<keyword evidence="3" id="KW-0493">Microtubule</keyword>
<name>A0A2C5YLP9_9HYPO</name>
<dbReference type="PANTHER" id="PTHR21500:SF0">
    <property type="entry name" value="TUBULIN-SPECIFIC CHAPERONE A"/>
    <property type="match status" value="1"/>
</dbReference>
<dbReference type="GO" id="GO:0048487">
    <property type="term" value="F:beta-tubulin binding"/>
    <property type="evidence" value="ECO:0007669"/>
    <property type="project" value="InterPro"/>
</dbReference>
<dbReference type="SUPFAM" id="SSF46988">
    <property type="entry name" value="Tubulin chaperone cofactor A"/>
    <property type="match status" value="1"/>
</dbReference>
<evidence type="ECO:0000256" key="1">
    <source>
        <dbReference type="ARBA" id="ARBA00006806"/>
    </source>
</evidence>
<dbReference type="InterPro" id="IPR004226">
    <property type="entry name" value="TBCA"/>
</dbReference>
<comment type="caution">
    <text evidence="5">The sequence shown here is derived from an EMBL/GenBank/DDBJ whole genome shotgun (WGS) entry which is preliminary data.</text>
</comment>
<dbReference type="AlphaFoldDB" id="A0A2C5YLP9"/>
<proteinExistence type="inferred from homology"/>
<keyword evidence="2 3" id="KW-0143">Chaperone</keyword>
<reference evidence="5 6" key="1">
    <citation type="submission" date="2017-06" db="EMBL/GenBank/DDBJ databases">
        <title>Ant-infecting Ophiocordyceps genomes reveal a high diversity of potential behavioral manipulation genes and a possible major role for enterotoxins.</title>
        <authorList>
            <person name="De Bekker C."/>
            <person name="Evans H.C."/>
            <person name="Brachmann A."/>
            <person name="Hughes D.P."/>
        </authorList>
    </citation>
    <scope>NUCLEOTIDE SEQUENCE [LARGE SCALE GENOMIC DNA]</scope>
    <source>
        <strain evidence="5 6">1348a</strain>
    </source>
</reference>
<accession>A0A2C5YLP9</accession>
<keyword evidence="3" id="KW-0963">Cytoplasm</keyword>
<dbReference type="Proteomes" id="UP000224854">
    <property type="component" value="Unassembled WGS sequence"/>
</dbReference>
<comment type="subcellular location">
    <subcellularLocation>
        <location evidence="3">Cytoplasm</location>
        <location evidence="3">Cytoskeleton</location>
    </subcellularLocation>
</comment>
<dbReference type="InterPro" id="IPR036126">
    <property type="entry name" value="TBCA_sf"/>
</dbReference>
<evidence type="ECO:0000256" key="2">
    <source>
        <dbReference type="ARBA" id="ARBA00023186"/>
    </source>
</evidence>
<comment type="similarity">
    <text evidence="1 3">Belongs to the TBCA family.</text>
</comment>
<dbReference type="GO" id="GO:0005874">
    <property type="term" value="C:microtubule"/>
    <property type="evidence" value="ECO:0007669"/>
    <property type="project" value="UniProtKB-KW"/>
</dbReference>
<dbReference type="GO" id="GO:0007023">
    <property type="term" value="P:post-chaperonin tubulin folding pathway"/>
    <property type="evidence" value="ECO:0007669"/>
    <property type="project" value="UniProtKB-UniRule"/>
</dbReference>
<comment type="subunit">
    <text evidence="3">Supercomplex made of cofactors A to E. Cofactors A and D function by capturing and stabilizing tubulin in a quasi-native conformation. Cofactor E binds to the cofactor D-tubulin complex; interaction with cofactor C then causes the release of tubulin polypeptides that are committed to the native state.</text>
</comment>
<dbReference type="GO" id="GO:0007021">
    <property type="term" value="P:tubulin complex assembly"/>
    <property type="evidence" value="ECO:0007669"/>
    <property type="project" value="UniProtKB-UniRule"/>
</dbReference>
<gene>
    <name evidence="5" type="ORF">CDD82_1066</name>
</gene>
<dbReference type="Gene3D" id="1.20.58.90">
    <property type="match status" value="1"/>
</dbReference>
<evidence type="ECO:0000256" key="4">
    <source>
        <dbReference type="SAM" id="MobiDB-lite"/>
    </source>
</evidence>
<keyword evidence="6" id="KW-1185">Reference proteome</keyword>
<dbReference type="EMBL" id="NJEU01001294">
    <property type="protein sequence ID" value="PHH67841.1"/>
    <property type="molecule type" value="Genomic_DNA"/>
</dbReference>
<dbReference type="PANTHER" id="PTHR21500">
    <property type="entry name" value="TUBULIN-SPECIFIC CHAPERONE A"/>
    <property type="match status" value="1"/>
</dbReference>
<evidence type="ECO:0000313" key="5">
    <source>
        <dbReference type="EMBL" id="PHH67841.1"/>
    </source>
</evidence>